<dbReference type="CDD" id="cd00051">
    <property type="entry name" value="EFh"/>
    <property type="match status" value="1"/>
</dbReference>
<comment type="caution">
    <text evidence="4">The sequence shown here is derived from an EMBL/GenBank/DDBJ whole genome shotgun (WGS) entry which is preliminary data.</text>
</comment>
<keyword evidence="5" id="KW-1185">Reference proteome</keyword>
<dbReference type="PROSITE" id="PS50222">
    <property type="entry name" value="EF_HAND_2"/>
    <property type="match status" value="2"/>
</dbReference>
<dbReference type="Proteomes" id="UP000706039">
    <property type="component" value="Unassembled WGS sequence"/>
</dbReference>
<organism evidence="4 5">
    <name type="scientific">Sphingomonas colocasiae</name>
    <dbReference type="NCBI Taxonomy" id="1848973"/>
    <lineage>
        <taxon>Bacteria</taxon>
        <taxon>Pseudomonadati</taxon>
        <taxon>Pseudomonadota</taxon>
        <taxon>Alphaproteobacteria</taxon>
        <taxon>Sphingomonadales</taxon>
        <taxon>Sphingomonadaceae</taxon>
        <taxon>Sphingomonas</taxon>
    </lineage>
</organism>
<evidence type="ECO:0000256" key="1">
    <source>
        <dbReference type="SAM" id="MobiDB-lite"/>
    </source>
</evidence>
<protein>
    <submittedName>
        <fullName evidence="4">Calcium-binding protein</fullName>
    </submittedName>
</protein>
<feature type="domain" description="EF-hand" evidence="3">
    <location>
        <begin position="189"/>
        <end position="217"/>
    </location>
</feature>
<feature type="compositionally biased region" description="Basic and acidic residues" evidence="1">
    <location>
        <begin position="205"/>
        <end position="216"/>
    </location>
</feature>
<evidence type="ECO:0000256" key="2">
    <source>
        <dbReference type="SAM" id="SignalP"/>
    </source>
</evidence>
<dbReference type="InterPro" id="IPR018247">
    <property type="entry name" value="EF_Hand_1_Ca_BS"/>
</dbReference>
<feature type="signal peptide" evidence="2">
    <location>
        <begin position="1"/>
        <end position="19"/>
    </location>
</feature>
<evidence type="ECO:0000313" key="5">
    <source>
        <dbReference type="Proteomes" id="UP000706039"/>
    </source>
</evidence>
<feature type="region of interest" description="Disordered" evidence="1">
    <location>
        <begin position="195"/>
        <end position="231"/>
    </location>
</feature>
<dbReference type="SUPFAM" id="SSF47473">
    <property type="entry name" value="EF-hand"/>
    <property type="match status" value="1"/>
</dbReference>
<reference evidence="4 5" key="1">
    <citation type="submission" date="2021-08" db="EMBL/GenBank/DDBJ databases">
        <authorList>
            <person name="Tuo L."/>
        </authorList>
    </citation>
    <scope>NUCLEOTIDE SEQUENCE [LARGE SCALE GENOMIC DNA]</scope>
    <source>
        <strain evidence="4 5">JCM 31229</strain>
    </source>
</reference>
<gene>
    <name evidence="4" type="ORF">K7G82_26500</name>
</gene>
<dbReference type="InterPro" id="IPR002048">
    <property type="entry name" value="EF_hand_dom"/>
</dbReference>
<proteinExistence type="predicted"/>
<feature type="compositionally biased region" description="Gly residues" evidence="1">
    <location>
        <begin position="24"/>
        <end position="44"/>
    </location>
</feature>
<dbReference type="RefSeq" id="WP_222992969.1">
    <property type="nucleotide sequence ID" value="NZ_JAINVV010000013.1"/>
</dbReference>
<dbReference type="PROSITE" id="PS00018">
    <property type="entry name" value="EF_HAND_1"/>
    <property type="match status" value="1"/>
</dbReference>
<feature type="region of interest" description="Disordered" evidence="1">
    <location>
        <begin position="16"/>
        <end position="48"/>
    </location>
</feature>
<keyword evidence="2" id="KW-0732">Signal</keyword>
<dbReference type="EMBL" id="JAINVV010000013">
    <property type="protein sequence ID" value="MBY8825880.1"/>
    <property type="molecule type" value="Genomic_DNA"/>
</dbReference>
<feature type="domain" description="EF-hand" evidence="3">
    <location>
        <begin position="88"/>
        <end position="123"/>
    </location>
</feature>
<dbReference type="Pfam" id="PF13202">
    <property type="entry name" value="EF-hand_5"/>
    <property type="match status" value="3"/>
</dbReference>
<dbReference type="Gene3D" id="1.10.238.10">
    <property type="entry name" value="EF-hand"/>
    <property type="match status" value="1"/>
</dbReference>
<evidence type="ECO:0000259" key="3">
    <source>
        <dbReference type="PROSITE" id="PS50222"/>
    </source>
</evidence>
<accession>A0ABS7PWZ2</accession>
<sequence length="231" mass="24624">MRKMIAVLAMLAATAGGQAQNAPPGGGRPGGGGPPGMGRPGMGQGPRMMKPIKRQAFDKAVTALFRSGDANRDGFVTLEELQSIVGARRDAIVRTRFETIDGNRDGAIDMNEFLAWQRRLGSLAAADDQRLIGSDSPVPEVIAPELGDDMDDRILARLIEPLGALMIVNANSNYDTGTSLQELLVYQGKRFDAVDTNGDGEISMEEARAADPRDGPARFGRPPGRPDQPTP</sequence>
<evidence type="ECO:0000313" key="4">
    <source>
        <dbReference type="EMBL" id="MBY8825880.1"/>
    </source>
</evidence>
<name>A0ABS7PWZ2_9SPHN</name>
<dbReference type="SMART" id="SM00054">
    <property type="entry name" value="EFh"/>
    <property type="match status" value="3"/>
</dbReference>
<feature type="chain" id="PRO_5045679263" evidence="2">
    <location>
        <begin position="20"/>
        <end position="231"/>
    </location>
</feature>
<dbReference type="InterPro" id="IPR011992">
    <property type="entry name" value="EF-hand-dom_pair"/>
</dbReference>